<protein>
    <submittedName>
        <fullName evidence="1">Uncharacterized protein</fullName>
    </submittedName>
</protein>
<dbReference type="EMBL" id="CAJNOR010004771">
    <property type="protein sequence ID" value="CAF1526386.1"/>
    <property type="molecule type" value="Genomic_DNA"/>
</dbReference>
<comment type="caution">
    <text evidence="1">The sequence shown here is derived from an EMBL/GenBank/DDBJ whole genome shotgun (WGS) entry which is preliminary data.</text>
</comment>
<sequence length="226" mass="26374">MHKLHSRLKRKYFGQNTGDLLDSVGLRAKQKLLDSFTAYIQNIIGYANKYYDEHRSLCESVSVLGIVDLDQITFNKIVTCVNALKIKVDLDMLFDELIILQSIYKDLKQYRETIFEQVRVFINPKLTEEITDGKGEWIIDDDTIAIVTTITDDLVLILCFPKRMANANAFRDSFYILYLFHVPMQLVSGELKIRMNSWIGCTEFSQHILNQFDLLRNRRSSPKYPF</sequence>
<keyword evidence="2" id="KW-1185">Reference proteome</keyword>
<name>A0A815V0J7_ADIRI</name>
<evidence type="ECO:0000313" key="1">
    <source>
        <dbReference type="EMBL" id="CAF1526386.1"/>
    </source>
</evidence>
<feature type="non-terminal residue" evidence="1">
    <location>
        <position position="1"/>
    </location>
</feature>
<evidence type="ECO:0000313" key="2">
    <source>
        <dbReference type="Proteomes" id="UP000663828"/>
    </source>
</evidence>
<organism evidence="1 2">
    <name type="scientific">Adineta ricciae</name>
    <name type="common">Rotifer</name>
    <dbReference type="NCBI Taxonomy" id="249248"/>
    <lineage>
        <taxon>Eukaryota</taxon>
        <taxon>Metazoa</taxon>
        <taxon>Spiralia</taxon>
        <taxon>Gnathifera</taxon>
        <taxon>Rotifera</taxon>
        <taxon>Eurotatoria</taxon>
        <taxon>Bdelloidea</taxon>
        <taxon>Adinetida</taxon>
        <taxon>Adinetidae</taxon>
        <taxon>Adineta</taxon>
    </lineage>
</organism>
<proteinExistence type="predicted"/>
<accession>A0A815V0J7</accession>
<reference evidence="1" key="1">
    <citation type="submission" date="2021-02" db="EMBL/GenBank/DDBJ databases">
        <authorList>
            <person name="Nowell W R."/>
        </authorList>
    </citation>
    <scope>NUCLEOTIDE SEQUENCE</scope>
</reference>
<dbReference type="Proteomes" id="UP000663828">
    <property type="component" value="Unassembled WGS sequence"/>
</dbReference>
<gene>
    <name evidence="1" type="ORF">XAT740_LOCUS41138</name>
</gene>
<dbReference type="AlphaFoldDB" id="A0A815V0J7"/>